<dbReference type="Proteomes" id="UP000654075">
    <property type="component" value="Unassembled WGS sequence"/>
</dbReference>
<gene>
    <name evidence="3" type="ORF">PGLA1383_LOCUS42091</name>
</gene>
<evidence type="ECO:0000313" key="3">
    <source>
        <dbReference type="EMBL" id="CAE8625025.1"/>
    </source>
</evidence>
<keyword evidence="2" id="KW-1133">Transmembrane helix</keyword>
<keyword evidence="4" id="KW-1185">Reference proteome</keyword>
<reference evidence="3" key="1">
    <citation type="submission" date="2021-02" db="EMBL/GenBank/DDBJ databases">
        <authorList>
            <person name="Dougan E. K."/>
            <person name="Rhodes N."/>
            <person name="Thang M."/>
            <person name="Chan C."/>
        </authorList>
    </citation>
    <scope>NUCLEOTIDE SEQUENCE</scope>
</reference>
<dbReference type="Pfam" id="PF01535">
    <property type="entry name" value="PPR"/>
    <property type="match status" value="2"/>
</dbReference>
<dbReference type="EMBL" id="CAJNNV010028557">
    <property type="protein sequence ID" value="CAE8625025.1"/>
    <property type="molecule type" value="Genomic_DNA"/>
</dbReference>
<keyword evidence="2" id="KW-0472">Membrane</keyword>
<dbReference type="InterPro" id="IPR002885">
    <property type="entry name" value="PPR_rpt"/>
</dbReference>
<feature type="transmembrane region" description="Helical" evidence="2">
    <location>
        <begin position="214"/>
        <end position="232"/>
    </location>
</feature>
<dbReference type="InterPro" id="IPR011990">
    <property type="entry name" value="TPR-like_helical_dom_sf"/>
</dbReference>
<dbReference type="PROSITE" id="PS51257">
    <property type="entry name" value="PROKAR_LIPOPROTEIN"/>
    <property type="match status" value="1"/>
</dbReference>
<keyword evidence="2" id="KW-0812">Transmembrane</keyword>
<dbReference type="NCBIfam" id="TIGR00756">
    <property type="entry name" value="PPR"/>
    <property type="match status" value="1"/>
</dbReference>
<sequence>MTQRGPHPDLVSFNSVMGACGRRQQLEQVLELLRSTRRVLGVVPDEFSFTYSVAACERRQQWALALALLCEAAQAGLQWSPTGAATATNAALSACGSHGLWRVAAALLESLVSVRLSNVVTYTAAMAACASRACWTSALKLLLDMPEARLDATAAAATAAINACEAAQQSAQVPSVLGSAAYQAQNVLAWMKPAPYLTKNKTYVGQSVVYGSRLLLLHVFCIMTILDHILLLRYL</sequence>
<protein>
    <submittedName>
        <fullName evidence="3">Uncharacterized protein</fullName>
    </submittedName>
</protein>
<dbReference type="Gene3D" id="1.25.40.10">
    <property type="entry name" value="Tetratricopeptide repeat domain"/>
    <property type="match status" value="2"/>
</dbReference>
<evidence type="ECO:0000256" key="2">
    <source>
        <dbReference type="SAM" id="Phobius"/>
    </source>
</evidence>
<accession>A0A813GQB3</accession>
<organism evidence="3 4">
    <name type="scientific">Polarella glacialis</name>
    <name type="common">Dinoflagellate</name>
    <dbReference type="NCBI Taxonomy" id="89957"/>
    <lineage>
        <taxon>Eukaryota</taxon>
        <taxon>Sar</taxon>
        <taxon>Alveolata</taxon>
        <taxon>Dinophyceae</taxon>
        <taxon>Suessiales</taxon>
        <taxon>Suessiaceae</taxon>
        <taxon>Polarella</taxon>
    </lineage>
</organism>
<name>A0A813GQB3_POLGL</name>
<evidence type="ECO:0000313" key="4">
    <source>
        <dbReference type="Proteomes" id="UP000654075"/>
    </source>
</evidence>
<dbReference type="AlphaFoldDB" id="A0A813GQB3"/>
<comment type="caution">
    <text evidence="3">The sequence shown here is derived from an EMBL/GenBank/DDBJ whole genome shotgun (WGS) entry which is preliminary data.</text>
</comment>
<evidence type="ECO:0000256" key="1">
    <source>
        <dbReference type="ARBA" id="ARBA00022737"/>
    </source>
</evidence>
<proteinExistence type="predicted"/>
<keyword evidence="1" id="KW-0677">Repeat</keyword>
<dbReference type="PANTHER" id="PTHR47447">
    <property type="entry name" value="OS03G0856100 PROTEIN"/>
    <property type="match status" value="1"/>
</dbReference>
<dbReference type="PANTHER" id="PTHR47447:SF17">
    <property type="entry name" value="OS12G0638900 PROTEIN"/>
    <property type="match status" value="1"/>
</dbReference>